<name>A0ABV6Z3I8_UNCC1</name>
<reference evidence="2 3" key="1">
    <citation type="submission" date="2024-09" db="EMBL/GenBank/DDBJ databases">
        <title>Laminarin stimulates single cell rates of sulfate reduction while oxygen inhibits transcriptomic activity in coastal marine sediment.</title>
        <authorList>
            <person name="Lindsay M."/>
            <person name="Orcutt B."/>
            <person name="Emerson D."/>
            <person name="Stepanauskas R."/>
            <person name="D'Angelo T."/>
        </authorList>
    </citation>
    <scope>NUCLEOTIDE SEQUENCE [LARGE SCALE GENOMIC DNA]</scope>
    <source>
        <strain evidence="2">SAG AM-311-K15</strain>
    </source>
</reference>
<dbReference type="Proteomes" id="UP001594351">
    <property type="component" value="Unassembled WGS sequence"/>
</dbReference>
<dbReference type="InterPro" id="IPR058532">
    <property type="entry name" value="YjbR/MT2646/Rv2570-like"/>
</dbReference>
<keyword evidence="2" id="KW-0238">DNA-binding</keyword>
<gene>
    <name evidence="2" type="ORF">ACFL27_22640</name>
</gene>
<dbReference type="EMBL" id="JBHPBY010000403">
    <property type="protein sequence ID" value="MFC1853005.1"/>
    <property type="molecule type" value="Genomic_DNA"/>
</dbReference>
<dbReference type="Pfam" id="PF04237">
    <property type="entry name" value="YjbR"/>
    <property type="match status" value="1"/>
</dbReference>
<comment type="caution">
    <text evidence="2">The sequence shown here is derived from an EMBL/GenBank/DDBJ whole genome shotgun (WGS) entry which is preliminary data.</text>
</comment>
<accession>A0ABV6Z3I8</accession>
<dbReference type="SUPFAM" id="SSF142906">
    <property type="entry name" value="YjbR-like"/>
    <property type="match status" value="1"/>
</dbReference>
<protein>
    <submittedName>
        <fullName evidence="2">MmcQ/YjbR family DNA-binding protein</fullName>
    </submittedName>
</protein>
<evidence type="ECO:0000313" key="3">
    <source>
        <dbReference type="Proteomes" id="UP001594351"/>
    </source>
</evidence>
<keyword evidence="3" id="KW-1185">Reference proteome</keyword>
<dbReference type="GO" id="GO:0003677">
    <property type="term" value="F:DNA binding"/>
    <property type="evidence" value="ECO:0007669"/>
    <property type="project" value="UniProtKB-KW"/>
</dbReference>
<organism evidence="2 3">
    <name type="scientific">candidate division CSSED10-310 bacterium</name>
    <dbReference type="NCBI Taxonomy" id="2855610"/>
    <lineage>
        <taxon>Bacteria</taxon>
        <taxon>Bacteria division CSSED10-310</taxon>
    </lineage>
</organism>
<feature type="region of interest" description="Disordered" evidence="1">
    <location>
        <begin position="111"/>
        <end position="147"/>
    </location>
</feature>
<sequence>MVVSKKDPTDSIRLKASRYPGVDEGTACTQSSFKTGKRAFLYIGMQGGRYKAMFKLQKSMPEASKLAEKEPDCYEVGSTGWVTTRFTADKPIPKKLWEKWLDESYKLSLAAGPGKKSAEKKITKQTNKKKTTRTSAANKAKPKTKRK</sequence>
<evidence type="ECO:0000256" key="1">
    <source>
        <dbReference type="SAM" id="MobiDB-lite"/>
    </source>
</evidence>
<dbReference type="InterPro" id="IPR038056">
    <property type="entry name" value="YjbR-like_sf"/>
</dbReference>
<dbReference type="Gene3D" id="3.90.1150.30">
    <property type="match status" value="1"/>
</dbReference>
<evidence type="ECO:0000313" key="2">
    <source>
        <dbReference type="EMBL" id="MFC1853005.1"/>
    </source>
</evidence>
<proteinExistence type="predicted"/>